<name>A0A4Z2G4H8_9TELE</name>
<comment type="caution">
    <text evidence="2">The sequence shown here is derived from an EMBL/GenBank/DDBJ whole genome shotgun (WGS) entry which is preliminary data.</text>
</comment>
<organism evidence="2 3">
    <name type="scientific">Liparis tanakae</name>
    <name type="common">Tanaka's snailfish</name>
    <dbReference type="NCBI Taxonomy" id="230148"/>
    <lineage>
        <taxon>Eukaryota</taxon>
        <taxon>Metazoa</taxon>
        <taxon>Chordata</taxon>
        <taxon>Craniata</taxon>
        <taxon>Vertebrata</taxon>
        <taxon>Euteleostomi</taxon>
        <taxon>Actinopterygii</taxon>
        <taxon>Neopterygii</taxon>
        <taxon>Teleostei</taxon>
        <taxon>Neoteleostei</taxon>
        <taxon>Acanthomorphata</taxon>
        <taxon>Eupercaria</taxon>
        <taxon>Perciformes</taxon>
        <taxon>Cottioidei</taxon>
        <taxon>Cottales</taxon>
        <taxon>Liparidae</taxon>
        <taxon>Liparis</taxon>
    </lineage>
</organism>
<gene>
    <name evidence="2" type="ORF">EYF80_041808</name>
</gene>
<proteinExistence type="predicted"/>
<dbReference type="EMBL" id="SRLO01000716">
    <property type="protein sequence ID" value="TNN47985.1"/>
    <property type="molecule type" value="Genomic_DNA"/>
</dbReference>
<evidence type="ECO:0000313" key="3">
    <source>
        <dbReference type="Proteomes" id="UP000314294"/>
    </source>
</evidence>
<sequence length="96" mass="11002">MGGTGRSYRLERGADKLRATENDASGVPFQRWGYPPPSPPVFVCGFSEHHQRILGQKVLFNPVNRQEVRNQTVWEPELEVLWRVAACRACRSHLQK</sequence>
<protein>
    <submittedName>
        <fullName evidence="2">Uncharacterized protein</fullName>
    </submittedName>
</protein>
<accession>A0A4Z2G4H8</accession>
<dbReference type="AlphaFoldDB" id="A0A4Z2G4H8"/>
<feature type="region of interest" description="Disordered" evidence="1">
    <location>
        <begin position="1"/>
        <end position="22"/>
    </location>
</feature>
<reference evidence="2 3" key="1">
    <citation type="submission" date="2019-03" db="EMBL/GenBank/DDBJ databases">
        <title>First draft genome of Liparis tanakae, snailfish: a comprehensive survey of snailfish specific genes.</title>
        <authorList>
            <person name="Kim W."/>
            <person name="Song I."/>
            <person name="Jeong J.-H."/>
            <person name="Kim D."/>
            <person name="Kim S."/>
            <person name="Ryu S."/>
            <person name="Song J.Y."/>
            <person name="Lee S.K."/>
        </authorList>
    </citation>
    <scope>NUCLEOTIDE SEQUENCE [LARGE SCALE GENOMIC DNA]</scope>
    <source>
        <tissue evidence="2">Muscle</tissue>
    </source>
</reference>
<dbReference type="Proteomes" id="UP000314294">
    <property type="component" value="Unassembled WGS sequence"/>
</dbReference>
<keyword evidence="3" id="KW-1185">Reference proteome</keyword>
<evidence type="ECO:0000256" key="1">
    <source>
        <dbReference type="SAM" id="MobiDB-lite"/>
    </source>
</evidence>
<evidence type="ECO:0000313" key="2">
    <source>
        <dbReference type="EMBL" id="TNN47985.1"/>
    </source>
</evidence>
<feature type="compositionally biased region" description="Basic and acidic residues" evidence="1">
    <location>
        <begin position="8"/>
        <end position="21"/>
    </location>
</feature>